<evidence type="ECO:0000313" key="1">
    <source>
        <dbReference type="EMBL" id="ERN07840.1"/>
    </source>
</evidence>
<proteinExistence type="predicted"/>
<dbReference type="Proteomes" id="UP000017836">
    <property type="component" value="Unassembled WGS sequence"/>
</dbReference>
<protein>
    <submittedName>
        <fullName evidence="1">Uncharacterized protein</fullName>
    </submittedName>
</protein>
<dbReference type="HOGENOM" id="CLU_2852634_0_0_1"/>
<evidence type="ECO:0000313" key="2">
    <source>
        <dbReference type="Proteomes" id="UP000017836"/>
    </source>
</evidence>
<accession>W1PL30</accession>
<sequence>MVKQLFHLSVHDDRSNDKGTMLQPVVDCHVELLVRARGHRRPARIHRLVVRGVLQRLTVAPSTVP</sequence>
<keyword evidence="2" id="KW-1185">Reference proteome</keyword>
<dbReference type="EMBL" id="KI393609">
    <property type="protein sequence ID" value="ERN07840.1"/>
    <property type="molecule type" value="Genomic_DNA"/>
</dbReference>
<organism evidence="1 2">
    <name type="scientific">Amborella trichopoda</name>
    <dbReference type="NCBI Taxonomy" id="13333"/>
    <lineage>
        <taxon>Eukaryota</taxon>
        <taxon>Viridiplantae</taxon>
        <taxon>Streptophyta</taxon>
        <taxon>Embryophyta</taxon>
        <taxon>Tracheophyta</taxon>
        <taxon>Spermatophyta</taxon>
        <taxon>Magnoliopsida</taxon>
        <taxon>Amborellales</taxon>
        <taxon>Amborellaceae</taxon>
        <taxon>Amborella</taxon>
    </lineage>
</organism>
<gene>
    <name evidence="1" type="ORF">AMTR_s00012p00195670</name>
</gene>
<dbReference type="AlphaFoldDB" id="W1PL30"/>
<dbReference type="Gramene" id="ERN07840">
    <property type="protein sequence ID" value="ERN07840"/>
    <property type="gene ID" value="AMTR_s00012p00195670"/>
</dbReference>
<name>W1PL30_AMBTC</name>
<reference evidence="2" key="1">
    <citation type="journal article" date="2013" name="Science">
        <title>The Amborella genome and the evolution of flowering plants.</title>
        <authorList>
            <consortium name="Amborella Genome Project"/>
        </authorList>
    </citation>
    <scope>NUCLEOTIDE SEQUENCE [LARGE SCALE GENOMIC DNA]</scope>
</reference>